<dbReference type="Gene3D" id="1.10.510.10">
    <property type="entry name" value="Transferase(Phosphotransferase) domain 1"/>
    <property type="match status" value="1"/>
</dbReference>
<comment type="catalytic activity">
    <reaction evidence="7">
        <text>L-threonyl-[protein] + ATP = O-phospho-L-threonyl-[protein] + ADP + H(+)</text>
        <dbReference type="Rhea" id="RHEA:46608"/>
        <dbReference type="Rhea" id="RHEA-COMP:11060"/>
        <dbReference type="Rhea" id="RHEA-COMP:11605"/>
        <dbReference type="ChEBI" id="CHEBI:15378"/>
        <dbReference type="ChEBI" id="CHEBI:30013"/>
        <dbReference type="ChEBI" id="CHEBI:30616"/>
        <dbReference type="ChEBI" id="CHEBI:61977"/>
        <dbReference type="ChEBI" id="CHEBI:456216"/>
        <dbReference type="EC" id="2.7.11.1"/>
    </reaction>
</comment>
<evidence type="ECO:0000256" key="6">
    <source>
        <dbReference type="ARBA" id="ARBA00022840"/>
    </source>
</evidence>
<dbReference type="PANTHER" id="PTHR47634">
    <property type="entry name" value="PROTEIN KINASE DOMAIN-CONTAINING PROTEIN-RELATED"/>
    <property type="match status" value="1"/>
</dbReference>
<sequence length="428" mass="48834">MMPSKVKYKFVEEVEPLEYYVRGGYHPVLLGDEFSSGRYKVAHKLGFGRNATAWLAEDTATKRLVALKISTAESAERSHELEVLLRLDKSQSSLPGKSVVQSLLDAFTISGPNGTHQCLVTDVARLNLNEVRENPGHRLFHLPIARSMAAQLLLGVQYIHSHGIVHGDLHSGNIFLRLPPDMQNMTLEQLRSRTPEPPKKLVIREDGAPLDPGVPPEVIVPIWLGIDSDKLTAADALIQIGDFGEAFDPERTKPSTAHTPLVLAPPESRFATTSNDRISFPADIWTLGCTIWDLFGCMRPFDCIAFSMDDVIAEQVEMLGKLPDRWWKSWGERSKWFDEDGRRNVREDLRSWYGNIHYDWEARFTECLRDPRQRHGFDMFSPQEEQAFQDMIRMMLVLEPAERASIDELVACEWMQQWGLPEWQRMLP</sequence>
<evidence type="ECO:0000256" key="1">
    <source>
        <dbReference type="ARBA" id="ARBA00012513"/>
    </source>
</evidence>
<dbReference type="PROSITE" id="PS00107">
    <property type="entry name" value="PROTEIN_KINASE_ATP"/>
    <property type="match status" value="1"/>
</dbReference>
<evidence type="ECO:0000259" key="10">
    <source>
        <dbReference type="PROSITE" id="PS50011"/>
    </source>
</evidence>
<dbReference type="InterPro" id="IPR051334">
    <property type="entry name" value="SRPK"/>
</dbReference>
<evidence type="ECO:0000256" key="9">
    <source>
        <dbReference type="PROSITE-ProRule" id="PRU10141"/>
    </source>
</evidence>
<dbReference type="PROSITE" id="PS50011">
    <property type="entry name" value="PROTEIN_KINASE_DOM"/>
    <property type="match status" value="1"/>
</dbReference>
<keyword evidence="6 9" id="KW-0067">ATP-binding</keyword>
<dbReference type="InterPro" id="IPR017441">
    <property type="entry name" value="Protein_kinase_ATP_BS"/>
</dbReference>
<dbReference type="GO" id="GO:0000245">
    <property type="term" value="P:spliceosomal complex assembly"/>
    <property type="evidence" value="ECO:0007669"/>
    <property type="project" value="TreeGrafter"/>
</dbReference>
<dbReference type="GeneID" id="38121631"/>
<evidence type="ECO:0000256" key="4">
    <source>
        <dbReference type="ARBA" id="ARBA00022741"/>
    </source>
</evidence>
<dbReference type="SMART" id="SM00220">
    <property type="entry name" value="S_TKc"/>
    <property type="match status" value="1"/>
</dbReference>
<dbReference type="InterPro" id="IPR000719">
    <property type="entry name" value="Prot_kinase_dom"/>
</dbReference>
<dbReference type="Gene3D" id="3.30.200.20">
    <property type="entry name" value="Phosphorylase Kinase, domain 1"/>
    <property type="match status" value="1"/>
</dbReference>
<keyword evidence="2" id="KW-0723">Serine/threonine-protein kinase</keyword>
<comment type="catalytic activity">
    <reaction evidence="8">
        <text>L-seryl-[protein] + ATP = O-phospho-L-seryl-[protein] + ADP + H(+)</text>
        <dbReference type="Rhea" id="RHEA:17989"/>
        <dbReference type="Rhea" id="RHEA-COMP:9863"/>
        <dbReference type="Rhea" id="RHEA-COMP:11604"/>
        <dbReference type="ChEBI" id="CHEBI:15378"/>
        <dbReference type="ChEBI" id="CHEBI:29999"/>
        <dbReference type="ChEBI" id="CHEBI:30616"/>
        <dbReference type="ChEBI" id="CHEBI:83421"/>
        <dbReference type="ChEBI" id="CHEBI:456216"/>
        <dbReference type="EC" id="2.7.11.1"/>
    </reaction>
</comment>
<dbReference type="SUPFAM" id="SSF56112">
    <property type="entry name" value="Protein kinase-like (PK-like)"/>
    <property type="match status" value="1"/>
</dbReference>
<evidence type="ECO:0000256" key="3">
    <source>
        <dbReference type="ARBA" id="ARBA00022679"/>
    </source>
</evidence>
<dbReference type="Pfam" id="PF00069">
    <property type="entry name" value="Pkinase"/>
    <property type="match status" value="1"/>
</dbReference>
<proteinExistence type="predicted"/>
<dbReference type="OrthoDB" id="5979581at2759"/>
<protein>
    <recommendedName>
        <fullName evidence="1">non-specific serine/threonine protein kinase</fullName>
        <ecNumber evidence="1">2.7.11.1</ecNumber>
    </recommendedName>
</protein>
<gene>
    <name evidence="11" type="ORF">DSM5745_11261</name>
</gene>
<name>A0A3D8QA71_9EURO</name>
<dbReference type="GO" id="GO:0050684">
    <property type="term" value="P:regulation of mRNA processing"/>
    <property type="evidence" value="ECO:0007669"/>
    <property type="project" value="TreeGrafter"/>
</dbReference>
<evidence type="ECO:0000256" key="8">
    <source>
        <dbReference type="ARBA" id="ARBA00048679"/>
    </source>
</evidence>
<reference evidence="11 12" key="1">
    <citation type="journal article" date="2018" name="IMA Fungus">
        <title>IMA Genome-F 9: Draft genome sequence of Annulohypoxylon stygium, Aspergillus mulundensis, Berkeleyomyces basicola (syn. Thielaviopsis basicola), Ceratocystis smalleyi, two Cercospora beticola strains, Coleophoma cylindrospora, Fusarium fracticaudum, Phialophora cf. hyalina, and Morchella septimelata.</title>
        <authorList>
            <person name="Wingfield B.D."/>
            <person name="Bills G.F."/>
            <person name="Dong Y."/>
            <person name="Huang W."/>
            <person name="Nel W.J."/>
            <person name="Swalarsk-Parry B.S."/>
            <person name="Vaghefi N."/>
            <person name="Wilken P.M."/>
            <person name="An Z."/>
            <person name="de Beer Z.W."/>
            <person name="De Vos L."/>
            <person name="Chen L."/>
            <person name="Duong T.A."/>
            <person name="Gao Y."/>
            <person name="Hammerbacher A."/>
            <person name="Kikkert J.R."/>
            <person name="Li Y."/>
            <person name="Li H."/>
            <person name="Li K."/>
            <person name="Li Q."/>
            <person name="Liu X."/>
            <person name="Ma X."/>
            <person name="Naidoo K."/>
            <person name="Pethybridge S.J."/>
            <person name="Sun J."/>
            <person name="Steenkamp E.T."/>
            <person name="van der Nest M.A."/>
            <person name="van Wyk S."/>
            <person name="Wingfield M.J."/>
            <person name="Xiong C."/>
            <person name="Yue Q."/>
            <person name="Zhang X."/>
        </authorList>
    </citation>
    <scope>NUCLEOTIDE SEQUENCE [LARGE SCALE GENOMIC DNA]</scope>
    <source>
        <strain evidence="11 12">DSM 5745</strain>
    </source>
</reference>
<organism evidence="11 12">
    <name type="scientific">Aspergillus mulundensis</name>
    <dbReference type="NCBI Taxonomy" id="1810919"/>
    <lineage>
        <taxon>Eukaryota</taxon>
        <taxon>Fungi</taxon>
        <taxon>Dikarya</taxon>
        <taxon>Ascomycota</taxon>
        <taxon>Pezizomycotina</taxon>
        <taxon>Eurotiomycetes</taxon>
        <taxon>Eurotiomycetidae</taxon>
        <taxon>Eurotiales</taxon>
        <taxon>Aspergillaceae</taxon>
        <taxon>Aspergillus</taxon>
        <taxon>Aspergillus subgen. Nidulantes</taxon>
    </lineage>
</organism>
<dbReference type="InterPro" id="IPR011009">
    <property type="entry name" value="Kinase-like_dom_sf"/>
</dbReference>
<keyword evidence="3" id="KW-0808">Transferase</keyword>
<dbReference type="EC" id="2.7.11.1" evidence="1"/>
<evidence type="ECO:0000313" key="12">
    <source>
        <dbReference type="Proteomes" id="UP000256690"/>
    </source>
</evidence>
<keyword evidence="12" id="KW-1185">Reference proteome</keyword>
<accession>A0A3D8QA71</accession>
<dbReference type="RefSeq" id="XP_026598196.1">
    <property type="nucleotide sequence ID" value="XM_026753277.1"/>
</dbReference>
<keyword evidence="4 9" id="KW-0547">Nucleotide-binding</keyword>
<dbReference type="GO" id="GO:0005524">
    <property type="term" value="F:ATP binding"/>
    <property type="evidence" value="ECO:0007669"/>
    <property type="project" value="UniProtKB-UniRule"/>
</dbReference>
<dbReference type="AlphaFoldDB" id="A0A3D8QA71"/>
<dbReference type="EMBL" id="PVWQ01000023">
    <property type="protein sequence ID" value="RDW58570.1"/>
    <property type="molecule type" value="Genomic_DNA"/>
</dbReference>
<dbReference type="GO" id="GO:0004674">
    <property type="term" value="F:protein serine/threonine kinase activity"/>
    <property type="evidence" value="ECO:0007669"/>
    <property type="project" value="UniProtKB-KW"/>
</dbReference>
<dbReference type="PANTHER" id="PTHR47634:SF9">
    <property type="entry name" value="PROTEIN KINASE DOMAIN-CONTAINING PROTEIN-RELATED"/>
    <property type="match status" value="1"/>
</dbReference>
<evidence type="ECO:0000256" key="7">
    <source>
        <dbReference type="ARBA" id="ARBA00047899"/>
    </source>
</evidence>
<feature type="binding site" evidence="9">
    <location>
        <position position="68"/>
    </location>
    <ligand>
        <name>ATP</name>
        <dbReference type="ChEBI" id="CHEBI:30616"/>
    </ligand>
</feature>
<feature type="domain" description="Protein kinase" evidence="10">
    <location>
        <begin position="39"/>
        <end position="415"/>
    </location>
</feature>
<evidence type="ECO:0000256" key="2">
    <source>
        <dbReference type="ARBA" id="ARBA00022527"/>
    </source>
</evidence>
<comment type="caution">
    <text evidence="11">The sequence shown here is derived from an EMBL/GenBank/DDBJ whole genome shotgun (WGS) entry which is preliminary data.</text>
</comment>
<evidence type="ECO:0000313" key="11">
    <source>
        <dbReference type="EMBL" id="RDW58570.1"/>
    </source>
</evidence>
<dbReference type="Proteomes" id="UP000256690">
    <property type="component" value="Unassembled WGS sequence"/>
</dbReference>
<keyword evidence="5" id="KW-0418">Kinase</keyword>
<evidence type="ECO:0000256" key="5">
    <source>
        <dbReference type="ARBA" id="ARBA00022777"/>
    </source>
</evidence>
<dbReference type="STRING" id="1810919.A0A3D8QA71"/>